<name>A0A839GJ70_9BACT</name>
<comment type="catalytic activity">
    <reaction evidence="13">
        <text>a lipid A disaccharide + ATP = a lipid IVA + ADP + H(+)</text>
        <dbReference type="Rhea" id="RHEA:67840"/>
        <dbReference type="ChEBI" id="CHEBI:15378"/>
        <dbReference type="ChEBI" id="CHEBI:30616"/>
        <dbReference type="ChEBI" id="CHEBI:176343"/>
        <dbReference type="ChEBI" id="CHEBI:176425"/>
        <dbReference type="ChEBI" id="CHEBI:456216"/>
        <dbReference type="EC" id="2.7.1.130"/>
    </reaction>
</comment>
<keyword evidence="5 13" id="KW-0444">Lipid biosynthesis</keyword>
<dbReference type="Proteomes" id="UP000563094">
    <property type="component" value="Unassembled WGS sequence"/>
</dbReference>
<dbReference type="Pfam" id="PF02606">
    <property type="entry name" value="LpxK"/>
    <property type="match status" value="1"/>
</dbReference>
<dbReference type="GO" id="GO:0005524">
    <property type="term" value="F:ATP binding"/>
    <property type="evidence" value="ECO:0007669"/>
    <property type="project" value="UniProtKB-UniRule"/>
</dbReference>
<dbReference type="InterPro" id="IPR003758">
    <property type="entry name" value="LpxK"/>
</dbReference>
<evidence type="ECO:0000256" key="9">
    <source>
        <dbReference type="ARBA" id="ARBA00022777"/>
    </source>
</evidence>
<dbReference type="InterPro" id="IPR027417">
    <property type="entry name" value="P-loop_NTPase"/>
</dbReference>
<organism evidence="14 15">
    <name type="scientific">Rufibacter quisquiliarum</name>
    <dbReference type="NCBI Taxonomy" id="1549639"/>
    <lineage>
        <taxon>Bacteria</taxon>
        <taxon>Pseudomonadati</taxon>
        <taxon>Bacteroidota</taxon>
        <taxon>Cytophagia</taxon>
        <taxon>Cytophagales</taxon>
        <taxon>Hymenobacteraceae</taxon>
        <taxon>Rufibacter</taxon>
    </lineage>
</organism>
<dbReference type="UniPathway" id="UPA00359">
    <property type="reaction ID" value="UER00482"/>
</dbReference>
<evidence type="ECO:0000256" key="11">
    <source>
        <dbReference type="ARBA" id="ARBA00023098"/>
    </source>
</evidence>
<dbReference type="GO" id="GO:0009244">
    <property type="term" value="P:lipopolysaccharide core region biosynthetic process"/>
    <property type="evidence" value="ECO:0007669"/>
    <property type="project" value="TreeGrafter"/>
</dbReference>
<dbReference type="GO" id="GO:0005886">
    <property type="term" value="C:plasma membrane"/>
    <property type="evidence" value="ECO:0007669"/>
    <property type="project" value="TreeGrafter"/>
</dbReference>
<dbReference type="GO" id="GO:0009245">
    <property type="term" value="P:lipid A biosynthetic process"/>
    <property type="evidence" value="ECO:0007669"/>
    <property type="project" value="UniProtKB-UniRule"/>
</dbReference>
<evidence type="ECO:0000256" key="2">
    <source>
        <dbReference type="ARBA" id="ARBA00004870"/>
    </source>
</evidence>
<evidence type="ECO:0000256" key="8">
    <source>
        <dbReference type="ARBA" id="ARBA00022741"/>
    </source>
</evidence>
<evidence type="ECO:0000256" key="13">
    <source>
        <dbReference type="HAMAP-Rule" id="MF_00409"/>
    </source>
</evidence>
<sequence>MLSVLRPFRFLLLPFAWGYGGVVWLRNKLYDWQVYSTFAAPIPVVCVGNLTVGGTGKTPQVEYLARLFKGKKMAILSRGYKRKTKGFVLADASATAATLGDEPFQYVQSLPWAAVAVCERRAAGIQQLLQLFPDLELILLDDAFQHRAVKAKVNLLLTDYGRLFTKDFLLPVGLLREPKAGAGRADAVVVTKCPAALSNQQQQAITAQIARYTRSSTPIFFSYIQYAPAVPIGAAATLGKKLVLVTGIANAQPLLDYLKKQGHDVVHHFEWADHSDLTHSKLEEVVSFFGKSGQPAESIVMTQKDAVKWQTPAFLPVWQNLPVFYIPIEVAFTSRKPSFEPTMKQLVFPEGSDNNF</sequence>
<keyword evidence="15" id="KW-1185">Reference proteome</keyword>
<dbReference type="EMBL" id="JACJIQ010000015">
    <property type="protein sequence ID" value="MBA9078670.1"/>
    <property type="molecule type" value="Genomic_DNA"/>
</dbReference>
<dbReference type="EC" id="2.7.1.130" evidence="3 13"/>
<dbReference type="SUPFAM" id="SSF52540">
    <property type="entry name" value="P-loop containing nucleoside triphosphate hydrolases"/>
    <property type="match status" value="1"/>
</dbReference>
<comment type="function">
    <text evidence="1 13">Transfers the gamma-phosphate of ATP to the 4'-position of a tetraacyldisaccharide 1-phosphate intermediate (termed DS-1-P) to form tetraacyldisaccharide 1,4'-bis-phosphate (lipid IVA).</text>
</comment>
<comment type="caution">
    <text evidence="14">The sequence shown here is derived from an EMBL/GenBank/DDBJ whole genome shotgun (WGS) entry which is preliminary data.</text>
</comment>
<dbReference type="NCBIfam" id="TIGR00682">
    <property type="entry name" value="lpxK"/>
    <property type="match status" value="1"/>
</dbReference>
<keyword evidence="8 13" id="KW-0547">Nucleotide-binding</keyword>
<keyword evidence="11 13" id="KW-0443">Lipid metabolism</keyword>
<reference evidence="14 15" key="1">
    <citation type="submission" date="2020-08" db="EMBL/GenBank/DDBJ databases">
        <title>Genomic Encyclopedia of Type Strains, Phase IV (KMG-IV): sequencing the most valuable type-strain genomes for metagenomic binning, comparative biology and taxonomic classification.</title>
        <authorList>
            <person name="Goeker M."/>
        </authorList>
    </citation>
    <scope>NUCLEOTIDE SEQUENCE [LARGE SCALE GENOMIC DNA]</scope>
    <source>
        <strain evidence="14 15">DSM 29854</strain>
    </source>
</reference>
<evidence type="ECO:0000256" key="3">
    <source>
        <dbReference type="ARBA" id="ARBA00012071"/>
    </source>
</evidence>
<protein>
    <recommendedName>
        <fullName evidence="4 13">Tetraacyldisaccharide 4'-kinase</fullName>
        <ecNumber evidence="3 13">2.7.1.130</ecNumber>
    </recommendedName>
    <alternativeName>
        <fullName evidence="12 13">Lipid A 4'-kinase</fullName>
    </alternativeName>
</protein>
<dbReference type="AlphaFoldDB" id="A0A839GJ70"/>
<evidence type="ECO:0000256" key="10">
    <source>
        <dbReference type="ARBA" id="ARBA00022840"/>
    </source>
</evidence>
<evidence type="ECO:0000313" key="15">
    <source>
        <dbReference type="Proteomes" id="UP000563094"/>
    </source>
</evidence>
<keyword evidence="6 13" id="KW-0441">Lipid A biosynthesis</keyword>
<gene>
    <name evidence="13" type="primary">lpxK</name>
    <name evidence="14" type="ORF">FHS90_003400</name>
</gene>
<accession>A0A839GJ70</accession>
<comment type="pathway">
    <text evidence="2 13">Glycolipid biosynthesis; lipid IV(A) biosynthesis; lipid IV(A) from (3R)-3-hydroxytetradecanoyl-[acyl-carrier-protein] and UDP-N-acetyl-alpha-D-glucosamine: step 6/6.</text>
</comment>
<evidence type="ECO:0000256" key="4">
    <source>
        <dbReference type="ARBA" id="ARBA00016436"/>
    </source>
</evidence>
<keyword evidence="9 13" id="KW-0418">Kinase</keyword>
<proteinExistence type="inferred from homology"/>
<dbReference type="RefSeq" id="WP_246387097.1">
    <property type="nucleotide sequence ID" value="NZ_JACJIQ010000015.1"/>
</dbReference>
<evidence type="ECO:0000256" key="1">
    <source>
        <dbReference type="ARBA" id="ARBA00002274"/>
    </source>
</evidence>
<evidence type="ECO:0000313" key="14">
    <source>
        <dbReference type="EMBL" id="MBA9078670.1"/>
    </source>
</evidence>
<dbReference type="HAMAP" id="MF_00409">
    <property type="entry name" value="LpxK"/>
    <property type="match status" value="1"/>
</dbReference>
<evidence type="ECO:0000256" key="7">
    <source>
        <dbReference type="ARBA" id="ARBA00022679"/>
    </source>
</evidence>
<evidence type="ECO:0000256" key="5">
    <source>
        <dbReference type="ARBA" id="ARBA00022516"/>
    </source>
</evidence>
<dbReference type="PANTHER" id="PTHR42724:SF1">
    <property type="entry name" value="TETRAACYLDISACCHARIDE 4'-KINASE, MITOCHONDRIAL-RELATED"/>
    <property type="match status" value="1"/>
</dbReference>
<comment type="similarity">
    <text evidence="13">Belongs to the LpxK family.</text>
</comment>
<keyword evidence="10 13" id="KW-0067">ATP-binding</keyword>
<dbReference type="PANTHER" id="PTHR42724">
    <property type="entry name" value="TETRAACYLDISACCHARIDE 4'-KINASE"/>
    <property type="match status" value="1"/>
</dbReference>
<evidence type="ECO:0000256" key="6">
    <source>
        <dbReference type="ARBA" id="ARBA00022556"/>
    </source>
</evidence>
<evidence type="ECO:0000256" key="12">
    <source>
        <dbReference type="ARBA" id="ARBA00029757"/>
    </source>
</evidence>
<keyword evidence="7 13" id="KW-0808">Transferase</keyword>
<dbReference type="GO" id="GO:0009029">
    <property type="term" value="F:lipid-A 4'-kinase activity"/>
    <property type="evidence" value="ECO:0007669"/>
    <property type="project" value="UniProtKB-UniRule"/>
</dbReference>
<feature type="binding site" evidence="13">
    <location>
        <begin position="51"/>
        <end position="58"/>
    </location>
    <ligand>
        <name>ATP</name>
        <dbReference type="ChEBI" id="CHEBI:30616"/>
    </ligand>
</feature>